<evidence type="ECO:0000256" key="1">
    <source>
        <dbReference type="SAM" id="Coils"/>
    </source>
</evidence>
<dbReference type="PANTHER" id="PTHR22093:SF0">
    <property type="entry name" value="LEUKOCYTE RECEPTOR CLUSTER MEMBER 1"/>
    <property type="match status" value="1"/>
</dbReference>
<evidence type="ECO:0000313" key="4">
    <source>
        <dbReference type="EMBL" id="ORX52849.1"/>
    </source>
</evidence>
<dbReference type="InterPro" id="IPR039875">
    <property type="entry name" value="LENG1-like"/>
</dbReference>
<accession>A0A1X2GFX7</accession>
<protein>
    <recommendedName>
        <fullName evidence="3">CBF1-interacting co-repressor CIR N-terminal domain-containing protein</fullName>
    </recommendedName>
</protein>
<reference evidence="4 5" key="1">
    <citation type="submission" date="2016-07" db="EMBL/GenBank/DDBJ databases">
        <title>Pervasive Adenine N6-methylation of Active Genes in Fungi.</title>
        <authorList>
            <consortium name="DOE Joint Genome Institute"/>
            <person name="Mondo S.J."/>
            <person name="Dannebaum R.O."/>
            <person name="Kuo R.C."/>
            <person name="Labutti K."/>
            <person name="Haridas S."/>
            <person name="Kuo A."/>
            <person name="Salamov A."/>
            <person name="Ahrendt S.R."/>
            <person name="Lipzen A."/>
            <person name="Sullivan W."/>
            <person name="Andreopoulos W.B."/>
            <person name="Clum A."/>
            <person name="Lindquist E."/>
            <person name="Daum C."/>
            <person name="Ramamoorthy G.K."/>
            <person name="Gryganskyi A."/>
            <person name="Culley D."/>
            <person name="Magnuson J.K."/>
            <person name="James T.Y."/>
            <person name="O'Malley M.A."/>
            <person name="Stajich J.E."/>
            <person name="Spatafora J.W."/>
            <person name="Visel A."/>
            <person name="Grigoriev I.V."/>
        </authorList>
    </citation>
    <scope>NUCLEOTIDE SEQUENCE [LARGE SCALE GENOMIC DNA]</scope>
    <source>
        <strain evidence="4 5">NRRL 3301</strain>
    </source>
</reference>
<keyword evidence="1" id="KW-0175">Coiled coil</keyword>
<evidence type="ECO:0000256" key="2">
    <source>
        <dbReference type="SAM" id="MobiDB-lite"/>
    </source>
</evidence>
<feature type="region of interest" description="Disordered" evidence="2">
    <location>
        <begin position="168"/>
        <end position="264"/>
    </location>
</feature>
<dbReference type="SMART" id="SM01083">
    <property type="entry name" value="Cir_N"/>
    <property type="match status" value="1"/>
</dbReference>
<feature type="compositionally biased region" description="Basic residues" evidence="2">
    <location>
        <begin position="249"/>
        <end position="264"/>
    </location>
</feature>
<feature type="compositionally biased region" description="Basic and acidic residues" evidence="2">
    <location>
        <begin position="124"/>
        <end position="142"/>
    </location>
</feature>
<proteinExistence type="predicted"/>
<dbReference type="InterPro" id="IPR019339">
    <property type="entry name" value="CIR_N_dom"/>
</dbReference>
<feature type="region of interest" description="Disordered" evidence="2">
    <location>
        <begin position="124"/>
        <end position="156"/>
    </location>
</feature>
<keyword evidence="5" id="KW-1185">Reference proteome</keyword>
<evidence type="ECO:0000313" key="5">
    <source>
        <dbReference type="Proteomes" id="UP000242146"/>
    </source>
</evidence>
<comment type="caution">
    <text evidence="4">The sequence shown here is derived from an EMBL/GenBank/DDBJ whole genome shotgun (WGS) entry which is preliminary data.</text>
</comment>
<organism evidence="4 5">
    <name type="scientific">Hesseltinella vesiculosa</name>
    <dbReference type="NCBI Taxonomy" id="101127"/>
    <lineage>
        <taxon>Eukaryota</taxon>
        <taxon>Fungi</taxon>
        <taxon>Fungi incertae sedis</taxon>
        <taxon>Mucoromycota</taxon>
        <taxon>Mucoromycotina</taxon>
        <taxon>Mucoromycetes</taxon>
        <taxon>Mucorales</taxon>
        <taxon>Cunninghamellaceae</taxon>
        <taxon>Hesseltinella</taxon>
    </lineage>
</organism>
<feature type="domain" description="CBF1-interacting co-repressor CIR N-terminal" evidence="3">
    <location>
        <begin position="8"/>
        <end position="44"/>
    </location>
</feature>
<feature type="compositionally biased region" description="Polar residues" evidence="2">
    <location>
        <begin position="228"/>
        <end position="239"/>
    </location>
</feature>
<dbReference type="AlphaFoldDB" id="A0A1X2GFX7"/>
<evidence type="ECO:0000259" key="3">
    <source>
        <dbReference type="SMART" id="SM01083"/>
    </source>
</evidence>
<dbReference type="STRING" id="101127.A0A1X2GFX7"/>
<dbReference type="Proteomes" id="UP000242146">
    <property type="component" value="Unassembled WGS sequence"/>
</dbReference>
<feature type="compositionally biased region" description="Basic and acidic residues" evidence="2">
    <location>
        <begin position="201"/>
        <end position="218"/>
    </location>
</feature>
<dbReference type="EMBL" id="MCGT01000017">
    <property type="protein sequence ID" value="ORX52849.1"/>
    <property type="molecule type" value="Genomic_DNA"/>
</dbReference>
<name>A0A1X2GFX7_9FUNG</name>
<dbReference type="PANTHER" id="PTHR22093">
    <property type="entry name" value="LEUKOCYTE RECEPTOR CLUSTER LRC MEMBER 1"/>
    <property type="match status" value="1"/>
</dbReference>
<sequence length="264" mass="30956">MNILPHKSWNVYNKKNIEKVQRDEAKAQEEDDAKRQRAILAESQARLQMLRQRAAERAIESGHEPQPTQPIRLFAEEEQNHQNEEALKDKLAQEKKLERQFTMYLDKGAQETDAPWYSKNEYDRYSDKHTSRQFTRKNEQGHNRRKRPAITLPEDPLCLMKANTHDDSARASALAPAKKKYKNSHSPSSPSSHRARSSKSSIEDLRQQRLKREQAEKLRTRKLLYGETPTQGRGYNSQYNRKETELAHSQRHPASKSTRKPYFH</sequence>
<feature type="coiled-coil region" evidence="1">
    <location>
        <begin position="33"/>
        <end position="100"/>
    </location>
</feature>
<dbReference type="OrthoDB" id="2159131at2759"/>
<gene>
    <name evidence="4" type="ORF">DM01DRAFT_1336632</name>
</gene>